<evidence type="ECO:0000256" key="7">
    <source>
        <dbReference type="ARBA" id="ARBA00023286"/>
    </source>
</evidence>
<feature type="compositionally biased region" description="Polar residues" evidence="9">
    <location>
        <begin position="909"/>
        <end position="928"/>
    </location>
</feature>
<feature type="region of interest" description="Disordered" evidence="9">
    <location>
        <begin position="851"/>
        <end position="870"/>
    </location>
</feature>
<evidence type="ECO:0000256" key="9">
    <source>
        <dbReference type="SAM" id="MobiDB-lite"/>
    </source>
</evidence>
<feature type="compositionally biased region" description="Polar residues" evidence="9">
    <location>
        <begin position="1013"/>
        <end position="1041"/>
    </location>
</feature>
<keyword evidence="6 10" id="KW-0472">Membrane</keyword>
<feature type="region of interest" description="Disordered" evidence="9">
    <location>
        <begin position="138"/>
        <end position="198"/>
    </location>
</feature>
<feature type="region of interest" description="Disordered" evidence="9">
    <location>
        <begin position="1182"/>
        <end position="1202"/>
    </location>
</feature>
<accession>A0A8J4YXK0</accession>
<dbReference type="InterPro" id="IPR018490">
    <property type="entry name" value="cNMP-bd_dom_sf"/>
</dbReference>
<dbReference type="Proteomes" id="UP000770661">
    <property type="component" value="Unassembled WGS sequence"/>
</dbReference>
<feature type="compositionally biased region" description="Basic and acidic residues" evidence="9">
    <location>
        <begin position="248"/>
        <end position="263"/>
    </location>
</feature>
<keyword evidence="7" id="KW-1071">Ligand-gated ion channel</keyword>
<dbReference type="Pfam" id="PF00027">
    <property type="entry name" value="cNMP_binding"/>
    <property type="match status" value="1"/>
</dbReference>
<feature type="domain" description="Cyclic nucleotide-binding" evidence="11">
    <location>
        <begin position="613"/>
        <end position="714"/>
    </location>
</feature>
<keyword evidence="5" id="KW-0406">Ion transport</keyword>
<reference evidence="12" key="1">
    <citation type="submission" date="2020-07" db="EMBL/GenBank/DDBJ databases">
        <title>The High-quality genome of the commercially important snow crab, Chionoecetes opilio.</title>
        <authorList>
            <person name="Jeong J.-H."/>
            <person name="Ryu S."/>
        </authorList>
    </citation>
    <scope>NUCLEOTIDE SEQUENCE</scope>
    <source>
        <strain evidence="12">MADBK_172401_WGS</strain>
        <tissue evidence="12">Digestive gland</tissue>
    </source>
</reference>
<feature type="transmembrane region" description="Helical" evidence="10">
    <location>
        <begin position="358"/>
        <end position="379"/>
    </location>
</feature>
<feature type="region of interest" description="Disordered" evidence="9">
    <location>
        <begin position="886"/>
        <end position="928"/>
    </location>
</feature>
<dbReference type="OrthoDB" id="421226at2759"/>
<dbReference type="PROSITE" id="PS00888">
    <property type="entry name" value="CNMP_BINDING_1"/>
    <property type="match status" value="1"/>
</dbReference>
<feature type="compositionally biased region" description="Polar residues" evidence="9">
    <location>
        <begin position="158"/>
        <end position="175"/>
    </location>
</feature>
<evidence type="ECO:0000256" key="1">
    <source>
        <dbReference type="ARBA" id="ARBA00004141"/>
    </source>
</evidence>
<feature type="region of interest" description="Disordered" evidence="9">
    <location>
        <begin position="1060"/>
        <end position="1079"/>
    </location>
</feature>
<protein>
    <submittedName>
        <fullName evidence="12">Cyclic nucleotide-gated cation channel beta-1</fullName>
    </submittedName>
</protein>
<dbReference type="Pfam" id="PF00520">
    <property type="entry name" value="Ion_trans"/>
    <property type="match status" value="1"/>
</dbReference>
<dbReference type="GO" id="GO:0017071">
    <property type="term" value="C:intracellular cyclic nucleotide activated cation channel complex"/>
    <property type="evidence" value="ECO:0007669"/>
    <property type="project" value="TreeGrafter"/>
</dbReference>
<comment type="subcellular location">
    <subcellularLocation>
        <location evidence="1">Membrane</location>
        <topology evidence="1">Multi-pass membrane protein</topology>
    </subcellularLocation>
</comment>
<feature type="region of interest" description="Disordered" evidence="9">
    <location>
        <begin position="15"/>
        <end position="37"/>
    </location>
</feature>
<keyword evidence="2" id="KW-0813">Transport</keyword>
<keyword evidence="8" id="KW-0407">Ion channel</keyword>
<gene>
    <name evidence="12" type="primary">CNGB1</name>
    <name evidence="12" type="ORF">GWK47_028364</name>
</gene>
<sequence>MSFPMLQVSSLGCEQPLEEGAGEGPSAAHGLPPVGDNTPVARAVYVIGEADKRSRSAGVLGCGRVTPLTQVSPAARHNPDQRPRSSPRLGHRRHARVTPFPTAARGRPENSFPGRQVTGGGASRLPILRYQDFNTSLKSGADASRSPSRTSLPADPSSPLTARSTRTEQPTQWSGKYSVPTISIDPHSSSTSSLSPPHTSINLENSKYVTERIHNLVSAFTQRANRVKALITQPPTPSTELSEGAEDAPSKGKEARPPLHSLDEDASPTKGSEPMLVGLGGRQAWLRRHLHLLTSSLSFPQAFEPQSVYTEQHVFLLYHEECRLYIWWLLVVTISYTYNACVIPLRSVFSHYQTDDNLAWWVTLDCLADLIYILDIVVFKSRIMYLDNGFWINSPSLMRRHYLKTSRFRVRLEWYSRRTFHTFWEFFNRLDSVLSSPHAVRVIRTELYMLFLIHLNTCAYFGFSKYEGIGSNRWVFQGDGNAYIRCFYFATKTATSIGKNPKPDNKEEYVFMTFSWLMGVFVFALLIGQIRDIVVTATRNQNEYRRVMDHTQAYLHRLNLPQVLQERVRLWFTYTWQSQKTLNEMKCLESLPKKMRTDIAISVHIQTLTKVQLFQDCDKALLRDLVLKLQPLLYLPGDFVCKKGEVGKEMYIVQSGQVLVMGGDKVLATLGEGSVFGEISLLALAGGNRRTANVRSRGFSTLFVLSKADLQATIKDYPEAQEILKKKATSSLEVPAAGGSHRDNNVTKMSLSESLPEEEEEEEFVVVETCNETMSPTSSCHSCHTTITLHHSLPPSPIPQPHSPTMSMSTTSYEEVFVSEAVSEKPLMSQNSMKGELEGHVSCERNEADNKYTSKPMSYSAGQTHPPLGSSQQLEEDLILLSPVKEQQTTWRDSKESQQSTKSQQATEYQQGTNQISGSSKECPSMSVQAPGRCMLDVSSFSNPSSVRHNRENGSLGQLSGLTSMRAQQRVTRPHSSTTKSVSQGGEGFSMISDGGSNMMPPHQDNVVKEGQPDNNPKVSGKPKTQPQIHDNSNQHTTSLHQPHHKHPDDAIFTTSSWDQLTHTQSREPQHEAPVTSREVAEVRQCAVGGAANTEDLLIKYGLNHGRSETGFPGYSSALIPAPHPSPTSFSSPSSPRQCPTLSSNSGSSSVQQPSLLSPHPPSPALSPPIAFAPHQIACSAIVHQESASPDTSPFDAQESRL</sequence>
<dbReference type="PANTHER" id="PTHR45638">
    <property type="entry name" value="CYCLIC NUCLEOTIDE-GATED CATION CHANNEL SUBUNIT A"/>
    <property type="match status" value="1"/>
</dbReference>
<evidence type="ECO:0000313" key="13">
    <source>
        <dbReference type="Proteomes" id="UP000770661"/>
    </source>
</evidence>
<name>A0A8J4YXK0_CHIOP</name>
<evidence type="ECO:0000256" key="10">
    <source>
        <dbReference type="SAM" id="Phobius"/>
    </source>
</evidence>
<evidence type="ECO:0000256" key="3">
    <source>
        <dbReference type="ARBA" id="ARBA00022692"/>
    </source>
</evidence>
<feature type="compositionally biased region" description="Polar residues" evidence="9">
    <location>
        <begin position="941"/>
        <end position="984"/>
    </location>
</feature>
<keyword evidence="3 10" id="KW-0812">Transmembrane</keyword>
<dbReference type="GO" id="GO:0005886">
    <property type="term" value="C:plasma membrane"/>
    <property type="evidence" value="ECO:0007669"/>
    <property type="project" value="TreeGrafter"/>
</dbReference>
<keyword evidence="4 10" id="KW-1133">Transmembrane helix</keyword>
<dbReference type="PANTHER" id="PTHR45638:SF1">
    <property type="entry name" value="CYCLIC NUCLEOTIDE-GATED ION CHANNEL SUBUNIT B, ISOFORM A"/>
    <property type="match status" value="1"/>
</dbReference>
<dbReference type="SUPFAM" id="SSF81324">
    <property type="entry name" value="Voltage-gated potassium channels"/>
    <property type="match status" value="1"/>
</dbReference>
<dbReference type="GO" id="GO:0005223">
    <property type="term" value="F:intracellularly cGMP-activated cation channel activity"/>
    <property type="evidence" value="ECO:0007669"/>
    <property type="project" value="TreeGrafter"/>
</dbReference>
<feature type="region of interest" description="Disordered" evidence="9">
    <location>
        <begin position="1114"/>
        <end position="1170"/>
    </location>
</feature>
<feature type="region of interest" description="Disordered" evidence="9">
    <location>
        <begin position="231"/>
        <end position="272"/>
    </location>
</feature>
<keyword evidence="13" id="KW-1185">Reference proteome</keyword>
<evidence type="ECO:0000259" key="11">
    <source>
        <dbReference type="PROSITE" id="PS50042"/>
    </source>
</evidence>
<feature type="transmembrane region" description="Helical" evidence="10">
    <location>
        <begin position="509"/>
        <end position="530"/>
    </location>
</feature>
<evidence type="ECO:0000256" key="5">
    <source>
        <dbReference type="ARBA" id="ARBA00023065"/>
    </source>
</evidence>
<feature type="compositionally biased region" description="Low complexity" evidence="9">
    <location>
        <begin position="1127"/>
        <end position="1158"/>
    </location>
</feature>
<feature type="compositionally biased region" description="Low complexity" evidence="9">
    <location>
        <begin position="897"/>
        <end position="908"/>
    </location>
</feature>
<dbReference type="AlphaFoldDB" id="A0A8J4YXK0"/>
<dbReference type="InterPro" id="IPR014710">
    <property type="entry name" value="RmlC-like_jellyroll"/>
</dbReference>
<dbReference type="PROSITE" id="PS00889">
    <property type="entry name" value="CNMP_BINDING_2"/>
    <property type="match status" value="1"/>
</dbReference>
<evidence type="ECO:0000256" key="4">
    <source>
        <dbReference type="ARBA" id="ARBA00022989"/>
    </source>
</evidence>
<comment type="caution">
    <text evidence="12">The sequence shown here is derived from an EMBL/GenBank/DDBJ whole genome shotgun (WGS) entry which is preliminary data.</text>
</comment>
<dbReference type="PROSITE" id="PS50042">
    <property type="entry name" value="CNMP_BINDING_3"/>
    <property type="match status" value="1"/>
</dbReference>
<dbReference type="InterPro" id="IPR005821">
    <property type="entry name" value="Ion_trans_dom"/>
</dbReference>
<evidence type="ECO:0000256" key="2">
    <source>
        <dbReference type="ARBA" id="ARBA00022448"/>
    </source>
</evidence>
<feature type="compositionally biased region" description="Low complexity" evidence="9">
    <location>
        <begin position="180"/>
        <end position="198"/>
    </location>
</feature>
<dbReference type="Gene3D" id="1.10.287.70">
    <property type="match status" value="1"/>
</dbReference>
<dbReference type="SUPFAM" id="SSF51206">
    <property type="entry name" value="cAMP-binding domain-like"/>
    <property type="match status" value="1"/>
</dbReference>
<dbReference type="CDD" id="cd00038">
    <property type="entry name" value="CAP_ED"/>
    <property type="match status" value="1"/>
</dbReference>
<dbReference type="Gene3D" id="1.10.287.630">
    <property type="entry name" value="Helix hairpin bin"/>
    <property type="match status" value="1"/>
</dbReference>
<dbReference type="EMBL" id="JACEEZ010000231">
    <property type="protein sequence ID" value="KAG0730386.1"/>
    <property type="molecule type" value="Genomic_DNA"/>
</dbReference>
<feature type="region of interest" description="Disordered" evidence="9">
    <location>
        <begin position="941"/>
        <end position="1052"/>
    </location>
</feature>
<evidence type="ECO:0000256" key="6">
    <source>
        <dbReference type="ARBA" id="ARBA00023136"/>
    </source>
</evidence>
<feature type="compositionally biased region" description="Polar residues" evidence="9">
    <location>
        <begin position="853"/>
        <end position="870"/>
    </location>
</feature>
<dbReference type="SMART" id="SM00100">
    <property type="entry name" value="cNMP"/>
    <property type="match status" value="1"/>
</dbReference>
<dbReference type="GO" id="GO:0030553">
    <property type="term" value="F:cGMP binding"/>
    <property type="evidence" value="ECO:0007669"/>
    <property type="project" value="TreeGrafter"/>
</dbReference>
<dbReference type="Gene3D" id="2.60.120.10">
    <property type="entry name" value="Jelly Rolls"/>
    <property type="match status" value="1"/>
</dbReference>
<dbReference type="FunFam" id="2.60.120.10:FF:000020">
    <property type="entry name" value="Cyclic nucleotide-gated channel beta 3"/>
    <property type="match status" value="1"/>
</dbReference>
<dbReference type="GO" id="GO:0005222">
    <property type="term" value="F:intracellularly cAMP-activated cation channel activity"/>
    <property type="evidence" value="ECO:0007669"/>
    <property type="project" value="TreeGrafter"/>
</dbReference>
<dbReference type="InterPro" id="IPR000595">
    <property type="entry name" value="cNMP-bd_dom"/>
</dbReference>
<feature type="transmembrane region" description="Helical" evidence="10">
    <location>
        <begin position="325"/>
        <end position="346"/>
    </location>
</feature>
<dbReference type="FunFam" id="1.10.287.630:FF:000001">
    <property type="entry name" value="Cyclic nucleotide-gated channel alpha 3"/>
    <property type="match status" value="1"/>
</dbReference>
<organism evidence="12 13">
    <name type="scientific">Chionoecetes opilio</name>
    <name type="common">Atlantic snow crab</name>
    <name type="synonym">Cancer opilio</name>
    <dbReference type="NCBI Taxonomy" id="41210"/>
    <lineage>
        <taxon>Eukaryota</taxon>
        <taxon>Metazoa</taxon>
        <taxon>Ecdysozoa</taxon>
        <taxon>Arthropoda</taxon>
        <taxon>Crustacea</taxon>
        <taxon>Multicrustacea</taxon>
        <taxon>Malacostraca</taxon>
        <taxon>Eumalacostraca</taxon>
        <taxon>Eucarida</taxon>
        <taxon>Decapoda</taxon>
        <taxon>Pleocyemata</taxon>
        <taxon>Brachyura</taxon>
        <taxon>Eubrachyura</taxon>
        <taxon>Majoidea</taxon>
        <taxon>Majidae</taxon>
        <taxon>Chionoecetes</taxon>
    </lineage>
</organism>
<evidence type="ECO:0000256" key="8">
    <source>
        <dbReference type="ARBA" id="ARBA00023303"/>
    </source>
</evidence>
<dbReference type="InterPro" id="IPR018488">
    <property type="entry name" value="cNMP-bd_CS"/>
</dbReference>
<evidence type="ECO:0000313" key="12">
    <source>
        <dbReference type="EMBL" id="KAG0730386.1"/>
    </source>
</evidence>
<proteinExistence type="predicted"/>
<feature type="region of interest" description="Disordered" evidence="9">
    <location>
        <begin position="68"/>
        <end position="126"/>
    </location>
</feature>
<dbReference type="GO" id="GO:0044877">
    <property type="term" value="F:protein-containing complex binding"/>
    <property type="evidence" value="ECO:0007669"/>
    <property type="project" value="TreeGrafter"/>
</dbReference>
<dbReference type="InterPro" id="IPR050866">
    <property type="entry name" value="CNG_cation_channel"/>
</dbReference>